<accession>A0A7J7CFK8</accession>
<dbReference type="PANTHER" id="PTHR33431:SF12">
    <property type="entry name" value="HIGH MOBILITY GROUP BOX PROTEIN, PUTATIVE (DUF1635)-RELATED"/>
    <property type="match status" value="1"/>
</dbReference>
<dbReference type="Proteomes" id="UP000593562">
    <property type="component" value="Unassembled WGS sequence"/>
</dbReference>
<reference evidence="1 2" key="1">
    <citation type="journal article" date="2020" name="Nat. Commun.">
        <title>Genome of Tripterygium wilfordii and identification of cytochrome P450 involved in triptolide biosynthesis.</title>
        <authorList>
            <person name="Tu L."/>
            <person name="Su P."/>
            <person name="Zhang Z."/>
            <person name="Gao L."/>
            <person name="Wang J."/>
            <person name="Hu T."/>
            <person name="Zhou J."/>
            <person name="Zhang Y."/>
            <person name="Zhao Y."/>
            <person name="Liu Y."/>
            <person name="Song Y."/>
            <person name="Tong Y."/>
            <person name="Lu Y."/>
            <person name="Yang J."/>
            <person name="Xu C."/>
            <person name="Jia M."/>
            <person name="Peters R.J."/>
            <person name="Huang L."/>
            <person name="Gao W."/>
        </authorList>
    </citation>
    <scope>NUCLEOTIDE SEQUENCE [LARGE SCALE GENOMIC DNA]</scope>
    <source>
        <strain evidence="2">cv. XIE 37</strain>
        <tissue evidence="1">Leaf</tissue>
    </source>
</reference>
<comment type="caution">
    <text evidence="1">The sequence shown here is derived from an EMBL/GenBank/DDBJ whole genome shotgun (WGS) entry which is preliminary data.</text>
</comment>
<dbReference type="InParanoid" id="A0A7J7CFK8"/>
<dbReference type="AlphaFoldDB" id="A0A7J7CFK8"/>
<dbReference type="Pfam" id="PF07795">
    <property type="entry name" value="DUF1635"/>
    <property type="match status" value="1"/>
</dbReference>
<dbReference type="EMBL" id="JAAARO010000017">
    <property type="protein sequence ID" value="KAF5732974.1"/>
    <property type="molecule type" value="Genomic_DNA"/>
</dbReference>
<gene>
    <name evidence="1" type="ORF">HS088_TW17G00508</name>
</gene>
<proteinExistence type="predicted"/>
<dbReference type="PANTHER" id="PTHR33431">
    <property type="entry name" value="ENABLED-LIKE PROTEIN (DUF1635)"/>
    <property type="match status" value="1"/>
</dbReference>
<name>A0A7J7CFK8_TRIWF</name>
<dbReference type="OrthoDB" id="778241at2759"/>
<evidence type="ECO:0000313" key="2">
    <source>
        <dbReference type="Proteomes" id="UP000593562"/>
    </source>
</evidence>
<sequence>MDGFRPLWNYQETIDELKQKVVYKTIELESLKTEASEQIHRQKEDINHLINYVRLVHQERDRYERLLNMFMPSNPTEMLPEKENSIITESNSALSETNNNSHYSHGGSPPVNSFFDAVSSSWSINAATYSGQLGAGAFVNQPFTGSNPSAGLVRNVDAVIESVVKGKALPQKGKLLQAVMEAGPLLQTLIDSGPPLPRWTNPPTTLLKPFEIPPETVNSNPNAAAAKQSGSYNCKRQKFH</sequence>
<organism evidence="1 2">
    <name type="scientific">Tripterygium wilfordii</name>
    <name type="common">Thunder God vine</name>
    <dbReference type="NCBI Taxonomy" id="458696"/>
    <lineage>
        <taxon>Eukaryota</taxon>
        <taxon>Viridiplantae</taxon>
        <taxon>Streptophyta</taxon>
        <taxon>Embryophyta</taxon>
        <taxon>Tracheophyta</taxon>
        <taxon>Spermatophyta</taxon>
        <taxon>Magnoliopsida</taxon>
        <taxon>eudicotyledons</taxon>
        <taxon>Gunneridae</taxon>
        <taxon>Pentapetalae</taxon>
        <taxon>rosids</taxon>
        <taxon>fabids</taxon>
        <taxon>Celastrales</taxon>
        <taxon>Celastraceae</taxon>
        <taxon>Tripterygium</taxon>
    </lineage>
</organism>
<protein>
    <submittedName>
        <fullName evidence="1">Uncharacterized protein</fullName>
    </submittedName>
</protein>
<dbReference type="InterPro" id="IPR012862">
    <property type="entry name" value="DUF1635"/>
</dbReference>
<evidence type="ECO:0000313" key="1">
    <source>
        <dbReference type="EMBL" id="KAF5732974.1"/>
    </source>
</evidence>
<keyword evidence="2" id="KW-1185">Reference proteome</keyword>
<dbReference type="FunCoup" id="A0A7J7CFK8">
    <property type="interactions" value="1031"/>
</dbReference>